<sequence>MDIKSVKIKEGYILRELGGEFCIFYEKDSENGSLDGLPSVNEACIFLWDRLERGADTQELINAAANKFGIDEDEAEYEVGEFLAKLIHGNVVELNY</sequence>
<dbReference type="EMBL" id="VSSQ01021450">
    <property type="protein sequence ID" value="MPM67042.1"/>
    <property type="molecule type" value="Genomic_DNA"/>
</dbReference>
<dbReference type="AlphaFoldDB" id="A0A645BPB0"/>
<accession>A0A645BPB0</accession>
<evidence type="ECO:0000313" key="1">
    <source>
        <dbReference type="EMBL" id="MPM67042.1"/>
    </source>
</evidence>
<name>A0A645BPB0_9ZZZZ</name>
<gene>
    <name evidence="1" type="ORF">SDC9_113958</name>
</gene>
<reference evidence="1" key="1">
    <citation type="submission" date="2019-08" db="EMBL/GenBank/DDBJ databases">
        <authorList>
            <person name="Kucharzyk K."/>
            <person name="Murdoch R.W."/>
            <person name="Higgins S."/>
            <person name="Loffler F."/>
        </authorList>
    </citation>
    <scope>NUCLEOTIDE SEQUENCE</scope>
</reference>
<evidence type="ECO:0008006" key="2">
    <source>
        <dbReference type="Google" id="ProtNLM"/>
    </source>
</evidence>
<dbReference type="Pfam" id="PF05402">
    <property type="entry name" value="PqqD"/>
    <property type="match status" value="1"/>
</dbReference>
<organism evidence="1">
    <name type="scientific">bioreactor metagenome</name>
    <dbReference type="NCBI Taxonomy" id="1076179"/>
    <lineage>
        <taxon>unclassified sequences</taxon>
        <taxon>metagenomes</taxon>
        <taxon>ecological metagenomes</taxon>
    </lineage>
</organism>
<proteinExistence type="predicted"/>
<comment type="caution">
    <text evidence="1">The sequence shown here is derived from an EMBL/GenBank/DDBJ whole genome shotgun (WGS) entry which is preliminary data.</text>
</comment>
<dbReference type="InterPro" id="IPR008792">
    <property type="entry name" value="PQQD"/>
</dbReference>
<protein>
    <recommendedName>
        <fullName evidence="2">Coenzyme PQQ synthesis protein D</fullName>
    </recommendedName>
</protein>